<evidence type="ECO:0000256" key="12">
    <source>
        <dbReference type="ARBA" id="ARBA00023136"/>
    </source>
</evidence>
<feature type="transmembrane region" description="Helical" evidence="13">
    <location>
        <begin position="40"/>
        <end position="61"/>
    </location>
</feature>
<comment type="cofactor">
    <cofactor evidence="1">
        <name>Zn(2+)</name>
        <dbReference type="ChEBI" id="CHEBI:29105"/>
    </cofactor>
</comment>
<dbReference type="InterPro" id="IPR052348">
    <property type="entry name" value="Metallopeptidase_M50B"/>
</dbReference>
<feature type="transmembrane region" description="Helical" evidence="13">
    <location>
        <begin position="128"/>
        <end position="152"/>
    </location>
</feature>
<dbReference type="PANTHER" id="PTHR35864">
    <property type="entry name" value="ZINC METALLOPROTEASE MJ0611-RELATED"/>
    <property type="match status" value="1"/>
</dbReference>
<gene>
    <name evidence="14" type="ORF">AHOG_24525</name>
</gene>
<protein>
    <submittedName>
        <fullName evidence="14">Peptidase family M50</fullName>
    </submittedName>
</protein>
<keyword evidence="9" id="KW-0862">Zinc</keyword>
<evidence type="ECO:0000256" key="11">
    <source>
        <dbReference type="ARBA" id="ARBA00023049"/>
    </source>
</evidence>
<feature type="transmembrane region" description="Helical" evidence="13">
    <location>
        <begin position="92"/>
        <end position="116"/>
    </location>
</feature>
<comment type="subcellular location">
    <subcellularLocation>
        <location evidence="2">Cell membrane</location>
        <topology evidence="2">Multi-pass membrane protein</topology>
    </subcellularLocation>
</comment>
<keyword evidence="15" id="KW-1185">Reference proteome</keyword>
<proteinExistence type="inferred from homology"/>
<dbReference type="KEGG" id="ahg:AHOG_24525"/>
<dbReference type="GO" id="GO:0006508">
    <property type="term" value="P:proteolysis"/>
    <property type="evidence" value="ECO:0007669"/>
    <property type="project" value="UniProtKB-KW"/>
</dbReference>
<keyword evidence="12 13" id="KW-0472">Membrane</keyword>
<evidence type="ECO:0000256" key="5">
    <source>
        <dbReference type="ARBA" id="ARBA00022670"/>
    </source>
</evidence>
<evidence type="ECO:0000256" key="6">
    <source>
        <dbReference type="ARBA" id="ARBA00022692"/>
    </source>
</evidence>
<dbReference type="PANTHER" id="PTHR35864:SF1">
    <property type="entry name" value="ZINC METALLOPROTEASE YWHC-RELATED"/>
    <property type="match status" value="1"/>
</dbReference>
<keyword evidence="5" id="KW-0645">Protease</keyword>
<dbReference type="AlphaFoldDB" id="A0A221W926"/>
<evidence type="ECO:0000256" key="13">
    <source>
        <dbReference type="SAM" id="Phobius"/>
    </source>
</evidence>
<keyword evidence="8" id="KW-0378">Hydrolase</keyword>
<evidence type="ECO:0000256" key="10">
    <source>
        <dbReference type="ARBA" id="ARBA00022989"/>
    </source>
</evidence>
<dbReference type="GO" id="GO:0008237">
    <property type="term" value="F:metallopeptidase activity"/>
    <property type="evidence" value="ECO:0007669"/>
    <property type="project" value="UniProtKB-KW"/>
</dbReference>
<evidence type="ECO:0000313" key="14">
    <source>
        <dbReference type="EMBL" id="ASO22510.1"/>
    </source>
</evidence>
<feature type="transmembrane region" description="Helical" evidence="13">
    <location>
        <begin position="15"/>
        <end position="33"/>
    </location>
</feature>
<comment type="similarity">
    <text evidence="3">Belongs to the peptidase M50B family.</text>
</comment>
<evidence type="ECO:0000256" key="1">
    <source>
        <dbReference type="ARBA" id="ARBA00001947"/>
    </source>
</evidence>
<accession>A0A221W926</accession>
<evidence type="ECO:0000256" key="7">
    <source>
        <dbReference type="ARBA" id="ARBA00022723"/>
    </source>
</evidence>
<organism evidence="14 15">
    <name type="scientific">Actinoalloteichus hoggarensis</name>
    <dbReference type="NCBI Taxonomy" id="1470176"/>
    <lineage>
        <taxon>Bacteria</taxon>
        <taxon>Bacillati</taxon>
        <taxon>Actinomycetota</taxon>
        <taxon>Actinomycetes</taxon>
        <taxon>Pseudonocardiales</taxon>
        <taxon>Pseudonocardiaceae</taxon>
        <taxon>Actinoalloteichus</taxon>
    </lineage>
</organism>
<evidence type="ECO:0000256" key="4">
    <source>
        <dbReference type="ARBA" id="ARBA00022475"/>
    </source>
</evidence>
<keyword evidence="6 13" id="KW-0812">Transmembrane</keyword>
<sequence>MGHTGFVMRSAVRPSPLFLVILAVTVAGALLTLVEQQIALTTGIVLLVIGGWAVSLCLHEFGHAAVAFRGGDHSVRAKGYLTLDPRRYTDPVLSLVLPMLLLLAGGIPLPGGAVWINRHALRSKGVESAVSLAGPLTNLVLGALLVTSVALFQPPLGLAAGLSYLAYVQIIAFVLNILPVPGLDGYGALEPYLPYQARRYGQIARPWAPLALFALLLGLPELGITVLSDTLFGLTGWIFDLMGGEALYAQLGQLEFRFWN</sequence>
<evidence type="ECO:0000256" key="2">
    <source>
        <dbReference type="ARBA" id="ARBA00004651"/>
    </source>
</evidence>
<dbReference type="InterPro" id="IPR044537">
    <property type="entry name" value="Rip2-like"/>
</dbReference>
<keyword evidence="10 13" id="KW-1133">Transmembrane helix</keyword>
<evidence type="ECO:0000256" key="8">
    <source>
        <dbReference type="ARBA" id="ARBA00022801"/>
    </source>
</evidence>
<feature type="transmembrane region" description="Helical" evidence="13">
    <location>
        <begin position="164"/>
        <end position="186"/>
    </location>
</feature>
<dbReference type="GO" id="GO:0005886">
    <property type="term" value="C:plasma membrane"/>
    <property type="evidence" value="ECO:0007669"/>
    <property type="project" value="UniProtKB-SubCell"/>
</dbReference>
<dbReference type="CDD" id="cd06158">
    <property type="entry name" value="S2P-M50_like_1"/>
    <property type="match status" value="1"/>
</dbReference>
<dbReference type="GO" id="GO:0046872">
    <property type="term" value="F:metal ion binding"/>
    <property type="evidence" value="ECO:0007669"/>
    <property type="project" value="UniProtKB-KW"/>
</dbReference>
<name>A0A221W926_9PSEU</name>
<keyword evidence="11" id="KW-0482">Metalloprotease</keyword>
<keyword evidence="4" id="KW-1003">Cell membrane</keyword>
<evidence type="ECO:0000256" key="9">
    <source>
        <dbReference type="ARBA" id="ARBA00022833"/>
    </source>
</evidence>
<dbReference type="EMBL" id="CP022521">
    <property type="protein sequence ID" value="ASO22510.1"/>
    <property type="molecule type" value="Genomic_DNA"/>
</dbReference>
<dbReference type="Proteomes" id="UP000204221">
    <property type="component" value="Chromosome"/>
</dbReference>
<keyword evidence="7" id="KW-0479">Metal-binding</keyword>
<evidence type="ECO:0000256" key="3">
    <source>
        <dbReference type="ARBA" id="ARBA00007931"/>
    </source>
</evidence>
<feature type="transmembrane region" description="Helical" evidence="13">
    <location>
        <begin position="207"/>
        <end position="227"/>
    </location>
</feature>
<evidence type="ECO:0000313" key="15">
    <source>
        <dbReference type="Proteomes" id="UP000204221"/>
    </source>
</evidence>
<reference evidence="14 15" key="1">
    <citation type="submission" date="2017-07" db="EMBL/GenBank/DDBJ databases">
        <title>Complete genome sequence of Actinoalloteichus hoggarensis DSM 45943, type strain of Actinoalloteichus hoggarensis.</title>
        <authorList>
            <person name="Ruckert C."/>
            <person name="Nouioui I."/>
            <person name="Willmese J."/>
            <person name="van Wezel G."/>
            <person name="Klenk H.-P."/>
            <person name="Kalinowski J."/>
            <person name="Zotchev S.B."/>
        </authorList>
    </citation>
    <scope>NUCLEOTIDE SEQUENCE [LARGE SCALE GENOMIC DNA]</scope>
    <source>
        <strain evidence="14 15">DSM 45943</strain>
    </source>
</reference>